<protein>
    <recommendedName>
        <fullName evidence="3">M23ase beta-sheet core domain-containing protein</fullName>
    </recommendedName>
</protein>
<dbReference type="Gene3D" id="2.70.70.10">
    <property type="entry name" value="Glucose Permease (Domain IIA)"/>
    <property type="match status" value="1"/>
</dbReference>
<evidence type="ECO:0000259" key="3">
    <source>
        <dbReference type="Pfam" id="PF01551"/>
    </source>
</evidence>
<keyword evidence="1" id="KW-0732">Signal</keyword>
<dbReference type="InterPro" id="IPR016047">
    <property type="entry name" value="M23ase_b-sheet_dom"/>
</dbReference>
<dbReference type="RefSeq" id="WP_281819788.1">
    <property type="nucleotide sequence ID" value="NZ_BRLB01000031.1"/>
</dbReference>
<dbReference type="GO" id="GO:0004222">
    <property type="term" value="F:metalloendopeptidase activity"/>
    <property type="evidence" value="ECO:0007669"/>
    <property type="project" value="TreeGrafter"/>
</dbReference>
<keyword evidence="5" id="KW-1185">Reference proteome</keyword>
<evidence type="ECO:0000313" key="5">
    <source>
        <dbReference type="Proteomes" id="UP001144256"/>
    </source>
</evidence>
<keyword evidence="2" id="KW-0812">Transmembrane</keyword>
<dbReference type="SUPFAM" id="SSF51261">
    <property type="entry name" value="Duplicated hybrid motif"/>
    <property type="match status" value="1"/>
</dbReference>
<dbReference type="Proteomes" id="UP001144256">
    <property type="component" value="Unassembled WGS sequence"/>
</dbReference>
<name>A0A9W5YGC2_9FIRM</name>
<dbReference type="PANTHER" id="PTHR21666">
    <property type="entry name" value="PEPTIDASE-RELATED"/>
    <property type="match status" value="1"/>
</dbReference>
<keyword evidence="2" id="KW-0472">Membrane</keyword>
<feature type="transmembrane region" description="Helical" evidence="2">
    <location>
        <begin position="12"/>
        <end position="33"/>
    </location>
</feature>
<dbReference type="AlphaFoldDB" id="A0A9W5YGC2"/>
<dbReference type="CDD" id="cd12797">
    <property type="entry name" value="M23_peptidase"/>
    <property type="match status" value="1"/>
</dbReference>
<dbReference type="PANTHER" id="PTHR21666:SF289">
    <property type="entry name" value="L-ALA--D-GLU ENDOPEPTIDASE"/>
    <property type="match status" value="1"/>
</dbReference>
<gene>
    <name evidence="4" type="ORF">SH1V18_47860</name>
</gene>
<accession>A0A9W5YGC2</accession>
<evidence type="ECO:0000313" key="4">
    <source>
        <dbReference type="EMBL" id="GKX32306.1"/>
    </source>
</evidence>
<sequence length="538" mass="62103">MKQLIKNKIKLFLIKKSPIIILVVLFFVIIIGIGEMISKIPFVGGGLKDAELEEMKKEIGEKIGVINYDKVKKYIQMEEESHPENRNAKILVYEETRNNKESQFLEPSNIDSYNSTENTILKIGDMTKQYRLWWQFLGGIDVITTTSTKINDTSVIDAVNKNLSPIFEYTFDINNTNDFTYYQTEYSSEYTVTKIYENGSHKKTERKQKNITKKVPLPYIKKVSTMFEDINFDYDKITIEKSDWNLVDNYTKKRHKYKKSNNGSYVRVNGRYVKRNSSNKTKQQGEKLVSRDRYRKVEVREEISKYVRTKTEGYNIRRKSEKNTRYDEFMANHNLGEKLIEEDKEIILHTSALFPESYEFAYNANKYLGHNSKLLVNGGYEGTGEYKVLDMETKFILPIKFDENVNEKKINISCPFGPGTLTMNGVTKYRFHHGMDFPVKTGTPIIASAKGKIEDTGYGGVEGNFVIIKHDDGFITKYYHLNMIMCTEKQEVDEGDIIGLSGSTGYSTGPHLHFGVVNPGGEYEDPMIYLPLVKDDDD</sequence>
<dbReference type="InterPro" id="IPR050570">
    <property type="entry name" value="Cell_wall_metabolism_enzyme"/>
</dbReference>
<reference evidence="4" key="1">
    <citation type="submission" date="2022-06" db="EMBL/GenBank/DDBJ databases">
        <title>Vallitalea longa sp. nov., an anaerobic bacterium isolated from marine sediment.</title>
        <authorList>
            <person name="Hirano S."/>
            <person name="Terahara T."/>
            <person name="Mori K."/>
            <person name="Hamada M."/>
            <person name="Matsumoto R."/>
            <person name="Kobayashi T."/>
        </authorList>
    </citation>
    <scope>NUCLEOTIDE SEQUENCE</scope>
    <source>
        <strain evidence="4">SH18-1</strain>
    </source>
</reference>
<evidence type="ECO:0000256" key="2">
    <source>
        <dbReference type="SAM" id="Phobius"/>
    </source>
</evidence>
<dbReference type="Pfam" id="PF01551">
    <property type="entry name" value="Peptidase_M23"/>
    <property type="match status" value="1"/>
</dbReference>
<proteinExistence type="predicted"/>
<keyword evidence="2" id="KW-1133">Transmembrane helix</keyword>
<comment type="caution">
    <text evidence="4">The sequence shown here is derived from an EMBL/GenBank/DDBJ whole genome shotgun (WGS) entry which is preliminary data.</text>
</comment>
<dbReference type="EMBL" id="BRLB01000031">
    <property type="protein sequence ID" value="GKX32306.1"/>
    <property type="molecule type" value="Genomic_DNA"/>
</dbReference>
<dbReference type="InterPro" id="IPR011055">
    <property type="entry name" value="Dup_hybrid_motif"/>
</dbReference>
<evidence type="ECO:0000256" key="1">
    <source>
        <dbReference type="ARBA" id="ARBA00022729"/>
    </source>
</evidence>
<feature type="domain" description="M23ase beta-sheet core" evidence="3">
    <location>
        <begin position="430"/>
        <end position="518"/>
    </location>
</feature>
<organism evidence="4 5">
    <name type="scientific">Vallitalea longa</name>
    <dbReference type="NCBI Taxonomy" id="2936439"/>
    <lineage>
        <taxon>Bacteria</taxon>
        <taxon>Bacillati</taxon>
        <taxon>Bacillota</taxon>
        <taxon>Clostridia</taxon>
        <taxon>Lachnospirales</taxon>
        <taxon>Vallitaleaceae</taxon>
        <taxon>Vallitalea</taxon>
    </lineage>
</organism>